<dbReference type="InterPro" id="IPR014002">
    <property type="entry name" value="Agenet_dom_plant"/>
</dbReference>
<dbReference type="Proteomes" id="UP001168098">
    <property type="component" value="Unassembled WGS sequence"/>
</dbReference>
<dbReference type="EMBL" id="JARBHA010000019">
    <property type="protein sequence ID" value="KAJ9671456.1"/>
    <property type="molecule type" value="Genomic_DNA"/>
</dbReference>
<reference evidence="3 4" key="1">
    <citation type="journal article" date="2023" name="BMC Biotechnol.">
        <title>Vitis rotundifolia cv Carlos genome sequencing.</title>
        <authorList>
            <person name="Huff M."/>
            <person name="Hulse-Kemp A."/>
            <person name="Scheffler B."/>
            <person name="Youngblood R."/>
            <person name="Simpson S."/>
            <person name="Babiker E."/>
            <person name="Staton M."/>
        </authorList>
    </citation>
    <scope>NUCLEOTIDE SEQUENCE [LARGE SCALE GENOMIC DNA]</scope>
    <source>
        <tissue evidence="3">Leaf</tissue>
    </source>
</reference>
<proteinExistence type="predicted"/>
<evidence type="ECO:0000313" key="3">
    <source>
        <dbReference type="EMBL" id="KAJ9671456.1"/>
    </source>
</evidence>
<gene>
    <name evidence="3" type="ORF">PVL29_025255</name>
</gene>
<dbReference type="AlphaFoldDB" id="A0AA39D535"/>
<accession>A0AA39D535</accession>
<dbReference type="Pfam" id="PF05641">
    <property type="entry name" value="Agenet"/>
    <property type="match status" value="1"/>
</dbReference>
<comment type="caution">
    <text evidence="3">The sequence shown here is derived from an EMBL/GenBank/DDBJ whole genome shotgun (WGS) entry which is preliminary data.</text>
</comment>
<sequence length="160" mass="18518">MEIINPQSQSQKPKKNPRNPAKRRKIHQDFDHHVEVCSKEDGFLGSYYEAKVLGKVGRNKLMVEYKTLLSDEDGQQPLKEIVEAADVRPVPPVILVTGFEVLDKLDAFDNDGWWVGRISGSYEDGKYFVYFESSGDELAYPIHRLRVHQEWEDGQWLVVR</sequence>
<dbReference type="InterPro" id="IPR008395">
    <property type="entry name" value="Agenet-like_dom"/>
</dbReference>
<protein>
    <recommendedName>
        <fullName evidence="2">Agenet domain-containing protein</fullName>
    </recommendedName>
</protein>
<dbReference type="PANTHER" id="PTHR31917">
    <property type="entry name" value="AGENET DOMAIN-CONTAINING PROTEIN-RELATED"/>
    <property type="match status" value="1"/>
</dbReference>
<dbReference type="CDD" id="cd20405">
    <property type="entry name" value="Tudor_Agenet_AtDUF_rpt1_3"/>
    <property type="match status" value="1"/>
</dbReference>
<feature type="domain" description="Agenet" evidence="2">
    <location>
        <begin position="97"/>
        <end position="153"/>
    </location>
</feature>
<feature type="region of interest" description="Disordered" evidence="1">
    <location>
        <begin position="1"/>
        <end position="27"/>
    </location>
</feature>
<name>A0AA39D535_VITRO</name>
<evidence type="ECO:0000259" key="2">
    <source>
        <dbReference type="SMART" id="SM00743"/>
    </source>
</evidence>
<feature type="domain" description="Agenet" evidence="2">
    <location>
        <begin position="26"/>
        <end position="95"/>
    </location>
</feature>
<feature type="compositionally biased region" description="Basic residues" evidence="1">
    <location>
        <begin position="12"/>
        <end position="26"/>
    </location>
</feature>
<dbReference type="Gene3D" id="2.30.30.140">
    <property type="match status" value="1"/>
</dbReference>
<keyword evidence="4" id="KW-1185">Reference proteome</keyword>
<dbReference type="PANTHER" id="PTHR31917:SF148">
    <property type="entry name" value="DUF724 DOMAIN-CONTAINING PROTEIN 2"/>
    <property type="match status" value="1"/>
</dbReference>
<dbReference type="CDD" id="cd20406">
    <property type="entry name" value="Tudor_Agenet_AtDUF_rpt2_4"/>
    <property type="match status" value="1"/>
</dbReference>
<organism evidence="3 4">
    <name type="scientific">Vitis rotundifolia</name>
    <name type="common">Muscadine grape</name>
    <dbReference type="NCBI Taxonomy" id="103349"/>
    <lineage>
        <taxon>Eukaryota</taxon>
        <taxon>Viridiplantae</taxon>
        <taxon>Streptophyta</taxon>
        <taxon>Embryophyta</taxon>
        <taxon>Tracheophyta</taxon>
        <taxon>Spermatophyta</taxon>
        <taxon>Magnoliopsida</taxon>
        <taxon>eudicotyledons</taxon>
        <taxon>Gunneridae</taxon>
        <taxon>Pentapetalae</taxon>
        <taxon>rosids</taxon>
        <taxon>Vitales</taxon>
        <taxon>Vitaceae</taxon>
        <taxon>Viteae</taxon>
        <taxon>Vitis</taxon>
    </lineage>
</organism>
<evidence type="ECO:0000256" key="1">
    <source>
        <dbReference type="SAM" id="MobiDB-lite"/>
    </source>
</evidence>
<feature type="compositionally biased region" description="Polar residues" evidence="1">
    <location>
        <begin position="1"/>
        <end position="11"/>
    </location>
</feature>
<dbReference type="SMART" id="SM00743">
    <property type="entry name" value="Agenet"/>
    <property type="match status" value="2"/>
</dbReference>
<evidence type="ECO:0000313" key="4">
    <source>
        <dbReference type="Proteomes" id="UP001168098"/>
    </source>
</evidence>